<feature type="transmembrane region" description="Helical" evidence="13">
    <location>
        <begin position="239"/>
        <end position="261"/>
    </location>
</feature>
<dbReference type="GO" id="GO:0004984">
    <property type="term" value="F:olfactory receptor activity"/>
    <property type="evidence" value="ECO:0007669"/>
    <property type="project" value="InterPro"/>
</dbReference>
<dbReference type="Ensembl" id="ENSOKIT00005064716.1">
    <property type="protein sequence ID" value="ENSOKIP00005060888.1"/>
    <property type="gene ID" value="ENSOKIG00005026138.1"/>
</dbReference>
<dbReference type="SMART" id="SM01381">
    <property type="entry name" value="7TM_GPCR_Srsx"/>
    <property type="match status" value="1"/>
</dbReference>
<dbReference type="GO" id="GO:0004930">
    <property type="term" value="F:G protein-coupled receptor activity"/>
    <property type="evidence" value="ECO:0007669"/>
    <property type="project" value="UniProtKB-KW"/>
</dbReference>
<dbReference type="Pfam" id="PF13853">
    <property type="entry name" value="7tm_4"/>
    <property type="match status" value="1"/>
</dbReference>
<dbReference type="PANTHER" id="PTHR26451">
    <property type="entry name" value="G_PROTEIN_RECEP_F1_2 DOMAIN-CONTAINING PROTEIN"/>
    <property type="match status" value="1"/>
</dbReference>
<dbReference type="PANTHER" id="PTHR26451:SF989">
    <property type="entry name" value="G-PROTEIN COUPLED RECEPTORS FAMILY 1 PROFILE DOMAIN-CONTAINING PROTEIN"/>
    <property type="match status" value="1"/>
</dbReference>
<dbReference type="GO" id="GO:0005886">
    <property type="term" value="C:plasma membrane"/>
    <property type="evidence" value="ECO:0007669"/>
    <property type="project" value="UniProtKB-SubCell"/>
</dbReference>
<dbReference type="PRINTS" id="PR00237">
    <property type="entry name" value="GPCRRHODOPSN"/>
</dbReference>
<evidence type="ECO:0000256" key="3">
    <source>
        <dbReference type="ARBA" id="ARBA00022606"/>
    </source>
</evidence>
<keyword evidence="8 13" id="KW-0472">Membrane</keyword>
<keyword evidence="11" id="KW-0325">Glycoprotein</keyword>
<dbReference type="GeneTree" id="ENSGT00940000162761"/>
<evidence type="ECO:0000256" key="10">
    <source>
        <dbReference type="ARBA" id="ARBA00023170"/>
    </source>
</evidence>
<keyword evidence="5" id="KW-0552">Olfaction</keyword>
<comment type="subcellular location">
    <subcellularLocation>
        <location evidence="1">Cell membrane</location>
        <topology evidence="1">Multi-pass membrane protein</topology>
    </subcellularLocation>
</comment>
<dbReference type="InterPro" id="IPR017452">
    <property type="entry name" value="GPCR_Rhodpsn_7TM"/>
</dbReference>
<keyword evidence="17" id="KW-1185">Reference proteome</keyword>
<keyword evidence="12" id="KW-0807">Transducer</keyword>
<feature type="transmembrane region" description="Helical" evidence="13">
    <location>
        <begin position="282"/>
        <end position="303"/>
    </location>
</feature>
<sequence length="356" mass="40265">MTRGFCVTRLSVSSLVCCITLQKCPVDIQADRGRERGLSAPQMENHTYNEHVLLLEGLNVTPQSSYPAFIILLVIYIFTMVANISLAVVICMERSLHQPMYILLCNMSFNDALSITTFIPRVLSDIFKASAARYITYVECAIQAFCGHMFATTGHTILMIMAFDRYMAICNPLRYASIMNNKMLVKLCVFAWGVAFLFVAVLIGLSVRLSRCRSYVFNPFCDNASLFKLSCESVFINDIYGLFFTALLFIASIVSVSLTYIRITMVCVQSKSKSLNSKALNTCFTHLAVYVIMLMTGFIIVFLHRYPQWSNHRKVASIIFPLVAPCLNPIIYGLQSKEIYKVVKNMFQSKIMSLRL</sequence>
<dbReference type="InterPro" id="IPR000725">
    <property type="entry name" value="Olfact_rcpt"/>
</dbReference>
<dbReference type="Proteomes" id="UP000694557">
    <property type="component" value="Unassembled WGS sequence"/>
</dbReference>
<dbReference type="GO" id="GO:0005549">
    <property type="term" value="F:odorant binding"/>
    <property type="evidence" value="ECO:0007669"/>
    <property type="project" value="TreeGrafter"/>
</dbReference>
<feature type="transmembrane region" description="Helical" evidence="13">
    <location>
        <begin position="184"/>
        <end position="207"/>
    </location>
</feature>
<protein>
    <recommendedName>
        <fullName evidence="15">G-protein coupled receptors family 1 profile domain-containing protein</fullName>
    </recommendedName>
</protein>
<proteinExistence type="predicted"/>
<evidence type="ECO:0000313" key="16">
    <source>
        <dbReference type="Ensembl" id="ENSOKIP00005060888.1"/>
    </source>
</evidence>
<dbReference type="InterPro" id="IPR052921">
    <property type="entry name" value="GPCR1_Superfamily_Member"/>
</dbReference>
<evidence type="ECO:0000256" key="8">
    <source>
        <dbReference type="ARBA" id="ARBA00023136"/>
    </source>
</evidence>
<evidence type="ECO:0000256" key="2">
    <source>
        <dbReference type="ARBA" id="ARBA00022475"/>
    </source>
</evidence>
<dbReference type="Gene3D" id="1.20.1070.10">
    <property type="entry name" value="Rhodopsin 7-helix transmembrane proteins"/>
    <property type="match status" value="1"/>
</dbReference>
<feature type="transmembrane region" description="Helical" evidence="13">
    <location>
        <begin position="315"/>
        <end position="334"/>
    </location>
</feature>
<keyword evidence="6 13" id="KW-1133">Transmembrane helix</keyword>
<feature type="signal peptide" evidence="14">
    <location>
        <begin position="1"/>
        <end position="18"/>
    </location>
</feature>
<feature type="chain" id="PRO_5034130459" description="G-protein coupled receptors family 1 profile domain-containing protein" evidence="14">
    <location>
        <begin position="19"/>
        <end position="356"/>
    </location>
</feature>
<feature type="transmembrane region" description="Helical" evidence="13">
    <location>
        <begin position="66"/>
        <end position="89"/>
    </location>
</feature>
<keyword evidence="7" id="KW-0297">G-protein coupled receptor</keyword>
<keyword evidence="9" id="KW-1015">Disulfide bond</keyword>
<evidence type="ECO:0000256" key="12">
    <source>
        <dbReference type="ARBA" id="ARBA00023224"/>
    </source>
</evidence>
<evidence type="ECO:0000259" key="15">
    <source>
        <dbReference type="PROSITE" id="PS50262"/>
    </source>
</evidence>
<evidence type="ECO:0000256" key="14">
    <source>
        <dbReference type="SAM" id="SignalP"/>
    </source>
</evidence>
<dbReference type="PRINTS" id="PR00245">
    <property type="entry name" value="OLFACTORYR"/>
</dbReference>
<evidence type="ECO:0000256" key="5">
    <source>
        <dbReference type="ARBA" id="ARBA00022725"/>
    </source>
</evidence>
<keyword evidence="3" id="KW-0716">Sensory transduction</keyword>
<name>A0A8C7HNT3_ONCKI</name>
<keyword evidence="4 13" id="KW-0812">Transmembrane</keyword>
<evidence type="ECO:0000256" key="6">
    <source>
        <dbReference type="ARBA" id="ARBA00022989"/>
    </source>
</evidence>
<evidence type="ECO:0000313" key="17">
    <source>
        <dbReference type="Proteomes" id="UP000694557"/>
    </source>
</evidence>
<keyword evidence="10" id="KW-0675">Receptor</keyword>
<evidence type="ECO:0000256" key="4">
    <source>
        <dbReference type="ARBA" id="ARBA00022692"/>
    </source>
</evidence>
<dbReference type="InterPro" id="IPR000276">
    <property type="entry name" value="GPCR_Rhodpsn"/>
</dbReference>
<reference evidence="16" key="2">
    <citation type="submission" date="2025-09" db="UniProtKB">
        <authorList>
            <consortium name="Ensembl"/>
        </authorList>
    </citation>
    <scope>IDENTIFICATION</scope>
</reference>
<evidence type="ECO:0000256" key="13">
    <source>
        <dbReference type="SAM" id="Phobius"/>
    </source>
</evidence>
<dbReference type="AlphaFoldDB" id="A0A8C7HNT3"/>
<reference evidence="16" key="1">
    <citation type="submission" date="2025-08" db="UniProtKB">
        <authorList>
            <consortium name="Ensembl"/>
        </authorList>
    </citation>
    <scope>IDENTIFICATION</scope>
</reference>
<accession>A0A8C7HNT3</accession>
<organism evidence="16 17">
    <name type="scientific">Oncorhynchus kisutch</name>
    <name type="common">Coho salmon</name>
    <name type="synonym">Salmo kisutch</name>
    <dbReference type="NCBI Taxonomy" id="8019"/>
    <lineage>
        <taxon>Eukaryota</taxon>
        <taxon>Metazoa</taxon>
        <taxon>Chordata</taxon>
        <taxon>Craniata</taxon>
        <taxon>Vertebrata</taxon>
        <taxon>Euteleostomi</taxon>
        <taxon>Actinopterygii</taxon>
        <taxon>Neopterygii</taxon>
        <taxon>Teleostei</taxon>
        <taxon>Protacanthopterygii</taxon>
        <taxon>Salmoniformes</taxon>
        <taxon>Salmonidae</taxon>
        <taxon>Salmoninae</taxon>
        <taxon>Oncorhynchus</taxon>
    </lineage>
</organism>
<keyword evidence="2" id="KW-1003">Cell membrane</keyword>
<dbReference type="PROSITE" id="PS50262">
    <property type="entry name" value="G_PROTEIN_RECEP_F1_2"/>
    <property type="match status" value="1"/>
</dbReference>
<feature type="domain" description="G-protein coupled receptors family 1 profile" evidence="15">
    <location>
        <begin position="82"/>
        <end position="332"/>
    </location>
</feature>
<dbReference type="FunFam" id="1.20.1070.10:FF:000024">
    <property type="entry name" value="Olfactory receptor"/>
    <property type="match status" value="1"/>
</dbReference>
<evidence type="ECO:0000256" key="9">
    <source>
        <dbReference type="ARBA" id="ARBA00023157"/>
    </source>
</evidence>
<keyword evidence="14" id="KW-0732">Signal</keyword>
<evidence type="ECO:0000256" key="7">
    <source>
        <dbReference type="ARBA" id="ARBA00023040"/>
    </source>
</evidence>
<feature type="transmembrane region" description="Helical" evidence="13">
    <location>
        <begin position="142"/>
        <end position="163"/>
    </location>
</feature>
<evidence type="ECO:0000256" key="1">
    <source>
        <dbReference type="ARBA" id="ARBA00004651"/>
    </source>
</evidence>
<evidence type="ECO:0000256" key="11">
    <source>
        <dbReference type="ARBA" id="ARBA00023180"/>
    </source>
</evidence>
<dbReference type="SUPFAM" id="SSF81321">
    <property type="entry name" value="Family A G protein-coupled receptor-like"/>
    <property type="match status" value="1"/>
</dbReference>